<dbReference type="Gene3D" id="3.60.10.10">
    <property type="entry name" value="Endonuclease/exonuclease/phosphatase"/>
    <property type="match status" value="2"/>
</dbReference>
<accession>A0A3M6USN6</accession>
<dbReference type="PANTHER" id="PTHR11371">
    <property type="entry name" value="DEOXYRIBONUCLEASE"/>
    <property type="match status" value="1"/>
</dbReference>
<evidence type="ECO:0000256" key="1">
    <source>
        <dbReference type="ARBA" id="ARBA00007359"/>
    </source>
</evidence>
<comment type="similarity">
    <text evidence="1">Belongs to the DNase I family.</text>
</comment>
<dbReference type="SMART" id="SM00476">
    <property type="entry name" value="DNaseIc"/>
    <property type="match status" value="1"/>
</dbReference>
<dbReference type="GO" id="GO:0003677">
    <property type="term" value="F:DNA binding"/>
    <property type="evidence" value="ECO:0007669"/>
    <property type="project" value="TreeGrafter"/>
</dbReference>
<dbReference type="Pfam" id="PF03372">
    <property type="entry name" value="Exo_endo_phos"/>
    <property type="match status" value="1"/>
</dbReference>
<evidence type="ECO:0000259" key="5">
    <source>
        <dbReference type="Pfam" id="PF03372"/>
    </source>
</evidence>
<dbReference type="EMBL" id="RCHS01000860">
    <property type="protein sequence ID" value="RMX56338.1"/>
    <property type="molecule type" value="Genomic_DNA"/>
</dbReference>
<organism evidence="6 7">
    <name type="scientific">Pocillopora damicornis</name>
    <name type="common">Cauliflower coral</name>
    <name type="synonym">Millepora damicornis</name>
    <dbReference type="NCBI Taxonomy" id="46731"/>
    <lineage>
        <taxon>Eukaryota</taxon>
        <taxon>Metazoa</taxon>
        <taxon>Cnidaria</taxon>
        <taxon>Anthozoa</taxon>
        <taxon>Hexacorallia</taxon>
        <taxon>Scleractinia</taxon>
        <taxon>Astrocoeniina</taxon>
        <taxon>Pocilloporidae</taxon>
        <taxon>Pocillopora</taxon>
    </lineage>
</organism>
<gene>
    <name evidence="6" type="ORF">pdam_00004436</name>
</gene>
<dbReference type="STRING" id="46731.A0A3M6USN6"/>
<feature type="domain" description="Endonuclease/exonuclease/phosphatase" evidence="5">
    <location>
        <begin position="37"/>
        <end position="247"/>
    </location>
</feature>
<dbReference type="AlphaFoldDB" id="A0A3M6USN6"/>
<feature type="chain" id="PRO_5018254785" description="Endonuclease/exonuclease/phosphatase domain-containing protein" evidence="4">
    <location>
        <begin position="19"/>
        <end position="494"/>
    </location>
</feature>
<dbReference type="PRINTS" id="PR00130">
    <property type="entry name" value="DNASEI"/>
</dbReference>
<dbReference type="CDD" id="cd10282">
    <property type="entry name" value="DNase1"/>
    <property type="match status" value="1"/>
</dbReference>
<proteinExistence type="inferred from homology"/>
<dbReference type="PANTHER" id="PTHR11371:SF33">
    <property type="entry name" value="ENDONUCLEASE_EXONUCLEASE_PHOSPHATASE DOMAIN-CONTAINING PROTEIN"/>
    <property type="match status" value="1"/>
</dbReference>
<keyword evidence="4" id="KW-0732">Signal</keyword>
<dbReference type="GO" id="GO:0006308">
    <property type="term" value="P:DNA catabolic process"/>
    <property type="evidence" value="ECO:0007669"/>
    <property type="project" value="InterPro"/>
</dbReference>
<name>A0A3M6USN6_POCDA</name>
<dbReference type="InterPro" id="IPR016202">
    <property type="entry name" value="DNase_I"/>
</dbReference>
<evidence type="ECO:0000256" key="2">
    <source>
        <dbReference type="ARBA" id="ARBA00022722"/>
    </source>
</evidence>
<reference evidence="6 7" key="1">
    <citation type="journal article" date="2018" name="Sci. Rep.">
        <title>Comparative analysis of the Pocillopora damicornis genome highlights role of immune system in coral evolution.</title>
        <authorList>
            <person name="Cunning R."/>
            <person name="Bay R.A."/>
            <person name="Gillette P."/>
            <person name="Baker A.C."/>
            <person name="Traylor-Knowles N."/>
        </authorList>
    </citation>
    <scope>NUCLEOTIDE SEQUENCE [LARGE SCALE GENOMIC DNA]</scope>
    <source>
        <strain evidence="6">RSMAS</strain>
        <tissue evidence="6">Whole animal</tissue>
    </source>
</reference>
<dbReference type="InterPro" id="IPR005135">
    <property type="entry name" value="Endo/exonuclease/phosphatase"/>
</dbReference>
<sequence length="494" mass="56783">MSKLFWLISCLMAVGFYAELCKTSSVDRIEGAALKIATFNVQIFGSKKMANTLVREILVKVILRYDIILIQEIRSKRDRPINLLFADVNRVSSPPGVYKMALSVRLGRTASKEQYAFLYRSDKVTVTDSYLYHDNQDTFQREPFVVHFQAKGAYVSDFAMAAIHTSPKAAELEIDHLVDVYDDIVQRWQLRDVMILGDYNAGCSYVTRSEWRKIRLATDKRFYWLFSDLMDTTVAKSDCPYDRMVVAGYNMIRGIFPDSAYVFNYKDAYGLSQDEAEKVSDHWPIEIQFKDSIAGYNMTRGIFPDSAYVFNYKDAYGLSQDEAKKVSDHWPIEIQFKDSTYRDEEQFFQESFTVTIRDKRMSKVSKYKLYAMRSKNPLLSQGFTLKTTYNNRKIDEIIISKETASVGEARDAVEVFRKTYPKLVSSSQEAVSKRKMGQLTQVGDADCVARQHETTVYQMLSNTCHDVKVKEIYSVQLVCNVPLGLCEINVKVAN</sequence>
<evidence type="ECO:0000256" key="3">
    <source>
        <dbReference type="ARBA" id="ARBA00022801"/>
    </source>
</evidence>
<dbReference type="GO" id="GO:0004530">
    <property type="term" value="F:deoxyribonuclease I activity"/>
    <property type="evidence" value="ECO:0007669"/>
    <property type="project" value="TreeGrafter"/>
</dbReference>
<feature type="signal peptide" evidence="4">
    <location>
        <begin position="1"/>
        <end position="18"/>
    </location>
</feature>
<keyword evidence="3" id="KW-0378">Hydrolase</keyword>
<dbReference type="OrthoDB" id="10061407at2759"/>
<dbReference type="Proteomes" id="UP000275408">
    <property type="component" value="Unassembled WGS sequence"/>
</dbReference>
<dbReference type="InterPro" id="IPR036691">
    <property type="entry name" value="Endo/exonu/phosph_ase_sf"/>
</dbReference>
<dbReference type="GO" id="GO:0005634">
    <property type="term" value="C:nucleus"/>
    <property type="evidence" value="ECO:0007669"/>
    <property type="project" value="TreeGrafter"/>
</dbReference>
<keyword evidence="7" id="KW-1185">Reference proteome</keyword>
<evidence type="ECO:0000313" key="6">
    <source>
        <dbReference type="EMBL" id="RMX56338.1"/>
    </source>
</evidence>
<keyword evidence="2" id="KW-0540">Nuclease</keyword>
<dbReference type="SUPFAM" id="SSF56219">
    <property type="entry name" value="DNase I-like"/>
    <property type="match status" value="1"/>
</dbReference>
<protein>
    <recommendedName>
        <fullName evidence="5">Endonuclease/exonuclease/phosphatase domain-containing protein</fullName>
    </recommendedName>
</protein>
<comment type="caution">
    <text evidence="6">The sequence shown here is derived from an EMBL/GenBank/DDBJ whole genome shotgun (WGS) entry which is preliminary data.</text>
</comment>
<evidence type="ECO:0000256" key="4">
    <source>
        <dbReference type="SAM" id="SignalP"/>
    </source>
</evidence>
<evidence type="ECO:0000313" key="7">
    <source>
        <dbReference type="Proteomes" id="UP000275408"/>
    </source>
</evidence>